<reference evidence="1 2" key="1">
    <citation type="submission" date="2019-02" db="EMBL/GenBank/DDBJ databases">
        <title>Deep-cultivation of Planctomycetes and their phenomic and genomic characterization uncovers novel biology.</title>
        <authorList>
            <person name="Wiegand S."/>
            <person name="Jogler M."/>
            <person name="Boedeker C."/>
            <person name="Pinto D."/>
            <person name="Vollmers J."/>
            <person name="Rivas-Marin E."/>
            <person name="Kohn T."/>
            <person name="Peeters S.H."/>
            <person name="Heuer A."/>
            <person name="Rast P."/>
            <person name="Oberbeckmann S."/>
            <person name="Bunk B."/>
            <person name="Jeske O."/>
            <person name="Meyerdierks A."/>
            <person name="Storesund J.E."/>
            <person name="Kallscheuer N."/>
            <person name="Luecker S."/>
            <person name="Lage O.M."/>
            <person name="Pohl T."/>
            <person name="Merkel B.J."/>
            <person name="Hornburger P."/>
            <person name="Mueller R.-W."/>
            <person name="Bruemmer F."/>
            <person name="Labrenz M."/>
            <person name="Spormann A.M."/>
            <person name="Op Den Camp H."/>
            <person name="Overmann J."/>
            <person name="Amann R."/>
            <person name="Jetten M.S.M."/>
            <person name="Mascher T."/>
            <person name="Medema M.H."/>
            <person name="Devos D.P."/>
            <person name="Kaster A.-K."/>
            <person name="Ovreas L."/>
            <person name="Rohde M."/>
            <person name="Galperin M.Y."/>
            <person name="Jogler C."/>
        </authorList>
    </citation>
    <scope>NUCLEOTIDE SEQUENCE [LARGE SCALE GENOMIC DNA]</scope>
    <source>
        <strain evidence="1 2">Pla52n</strain>
    </source>
</reference>
<dbReference type="RefSeq" id="WP_146522644.1">
    <property type="nucleotide sequence ID" value="NZ_CP151726.1"/>
</dbReference>
<dbReference type="PANTHER" id="PTHR38451">
    <property type="entry name" value="TRNA (ADENINE(22)-N(1))-METHYLTRANSFERASE"/>
    <property type="match status" value="1"/>
</dbReference>
<protein>
    <submittedName>
        <fullName evidence="1">tRNA (Adenine(22)-N(1))-methyltransferase</fullName>
        <ecNumber evidence="1">2.1.1.217</ecNumber>
    </submittedName>
</protein>
<dbReference type="EC" id="2.1.1.217" evidence="1"/>
<sequence>MPKLDKRLKTVARLIRSQTHADIGSDHGHLLAALLAAGRVERGIAIENKRQPFLNSTATLAGKNAEVRFGDGLAALSKGEVQSLSICGMGGESIVRILNENPDRVPSSLVLQPNHKADQVRRWAWQSGYHLRDEQFAPGHWQYVVLAYSKATPPESEAPDPAYVNLDLEAAFLFGPTAIRNPSKSFLERLQEEREYLTQMKCHTPVTDQRLRAIDRLMVHSTV</sequence>
<dbReference type="Proteomes" id="UP000320176">
    <property type="component" value="Unassembled WGS sequence"/>
</dbReference>
<dbReference type="OrthoDB" id="5881184at2"/>
<dbReference type="Gene3D" id="3.40.50.150">
    <property type="entry name" value="Vaccinia Virus protein VP39"/>
    <property type="match status" value="1"/>
</dbReference>
<proteinExistence type="predicted"/>
<dbReference type="PIRSF" id="PIRSF018637">
    <property type="entry name" value="TrmK"/>
    <property type="match status" value="1"/>
</dbReference>
<name>A0A5C6A370_9BACT</name>
<evidence type="ECO:0000313" key="1">
    <source>
        <dbReference type="EMBL" id="TWT93820.1"/>
    </source>
</evidence>
<dbReference type="AlphaFoldDB" id="A0A5C6A370"/>
<gene>
    <name evidence="1" type="primary">trmK</name>
    <name evidence="1" type="ORF">Pla52n_56480</name>
</gene>
<accession>A0A5C6A370</accession>
<keyword evidence="2" id="KW-1185">Reference proteome</keyword>
<dbReference type="InterPro" id="IPR029063">
    <property type="entry name" value="SAM-dependent_MTases_sf"/>
</dbReference>
<dbReference type="PANTHER" id="PTHR38451:SF1">
    <property type="entry name" value="TRNA (ADENINE(22)-N(1))-METHYLTRANSFERASE"/>
    <property type="match status" value="1"/>
</dbReference>
<dbReference type="Pfam" id="PF12847">
    <property type="entry name" value="Methyltransf_18"/>
    <property type="match status" value="1"/>
</dbReference>
<dbReference type="GO" id="GO:0160105">
    <property type="term" value="F:tRNA (adenine(22)-N1)-methyltransferase activity"/>
    <property type="evidence" value="ECO:0007669"/>
    <property type="project" value="UniProtKB-EC"/>
</dbReference>
<dbReference type="GO" id="GO:0032259">
    <property type="term" value="P:methylation"/>
    <property type="evidence" value="ECO:0007669"/>
    <property type="project" value="UniProtKB-KW"/>
</dbReference>
<comment type="caution">
    <text evidence="1">The sequence shown here is derived from an EMBL/GenBank/DDBJ whole genome shotgun (WGS) entry which is preliminary data.</text>
</comment>
<dbReference type="InterPro" id="IPR006901">
    <property type="entry name" value="TrmK"/>
</dbReference>
<dbReference type="EMBL" id="SJPN01000008">
    <property type="protein sequence ID" value="TWT93820.1"/>
    <property type="molecule type" value="Genomic_DNA"/>
</dbReference>
<keyword evidence="1" id="KW-0489">Methyltransferase</keyword>
<evidence type="ECO:0000313" key="2">
    <source>
        <dbReference type="Proteomes" id="UP000320176"/>
    </source>
</evidence>
<organism evidence="1 2">
    <name type="scientific">Stieleria varia</name>
    <dbReference type="NCBI Taxonomy" id="2528005"/>
    <lineage>
        <taxon>Bacteria</taxon>
        <taxon>Pseudomonadati</taxon>
        <taxon>Planctomycetota</taxon>
        <taxon>Planctomycetia</taxon>
        <taxon>Pirellulales</taxon>
        <taxon>Pirellulaceae</taxon>
        <taxon>Stieleria</taxon>
    </lineage>
</organism>
<keyword evidence="1" id="KW-0808">Transferase</keyword>